<dbReference type="GO" id="GO:0016787">
    <property type="term" value="F:hydrolase activity"/>
    <property type="evidence" value="ECO:0007669"/>
    <property type="project" value="UniProtKB-KW"/>
</dbReference>
<reference evidence="1 2" key="1">
    <citation type="journal article" date="2016" name="Front. Microbiol.">
        <title>Comparative Genomic Analysis Reveals a Diverse Repertoire of Genes Involved in Prokaryote-Eukaryote Interactions within the Pseudovibrio Genus.</title>
        <authorList>
            <person name="Romano S."/>
            <person name="Fernandez-Guerra A."/>
            <person name="Reen F.J."/>
            <person name="Glockner F.O."/>
            <person name="Crowley S.P."/>
            <person name="O'Sullivan O."/>
            <person name="Cotter P.D."/>
            <person name="Adams C."/>
            <person name="Dobson A.D."/>
            <person name="O'Gara F."/>
        </authorList>
    </citation>
    <scope>NUCLEOTIDE SEQUENCE [LARGE SCALE GENOMIC DNA]</scope>
    <source>
        <strain evidence="1 2">Ad2</strain>
    </source>
</reference>
<organism evidence="1 2">
    <name type="scientific">Pseudovibrio axinellae</name>
    <dbReference type="NCBI Taxonomy" id="989403"/>
    <lineage>
        <taxon>Bacteria</taxon>
        <taxon>Pseudomonadati</taxon>
        <taxon>Pseudomonadota</taxon>
        <taxon>Alphaproteobacteria</taxon>
        <taxon>Hyphomicrobiales</taxon>
        <taxon>Stappiaceae</taxon>
        <taxon>Pseudovibrio</taxon>
    </lineage>
</organism>
<gene>
    <name evidence="1" type="ORF">PsAD2_01810</name>
</gene>
<dbReference type="RefSeq" id="WP_208979334.1">
    <property type="nucleotide sequence ID" value="NZ_FOFM01000002.1"/>
</dbReference>
<dbReference type="Gene3D" id="3.40.630.40">
    <property type="entry name" value="Zn-dependent exopeptidases"/>
    <property type="match status" value="1"/>
</dbReference>
<protein>
    <submittedName>
        <fullName evidence="1">N-formylglutamate amidohydrolase</fullName>
    </submittedName>
</protein>
<proteinExistence type="predicted"/>
<dbReference type="AlphaFoldDB" id="A0A165Z5P6"/>
<sequence length="290" mass="33177">MPQSIKNILQVHRPTSVTSPLVFDSPHSGEFYPDDFKACVPASLYKRAEDRYVHELFEKAPETGGVFLEALFARIYIDLNRSSDNISPQRIKGWRRETKPDSRSDLGKGLIWTEASPTGEALYDRELSVGEIENRIDSYYTPYYDALTRLMEQAQTKFGVAYHLDCHSMQQFSTVMYEDGAGQRRPDITLSDRDGTTCDPEYIQAARDILNSLGYDVKINDPYKGAELIIHTGRPSQNWHAVQIEVNRGLYLNEETLEKLPNFENLQRDLGAFVMQLSAYTKQKIHQPQS</sequence>
<dbReference type="EMBL" id="LMCB01000013">
    <property type="protein sequence ID" value="KZL19532.1"/>
    <property type="molecule type" value="Genomic_DNA"/>
</dbReference>
<dbReference type="STRING" id="989403.SAMN05421798_102371"/>
<dbReference type="Proteomes" id="UP000076577">
    <property type="component" value="Unassembled WGS sequence"/>
</dbReference>
<dbReference type="PATRIC" id="fig|989403.3.peg.1936"/>
<accession>A0A165Z5P6</accession>
<keyword evidence="2" id="KW-1185">Reference proteome</keyword>
<keyword evidence="1" id="KW-0378">Hydrolase</keyword>
<dbReference type="SUPFAM" id="SSF53187">
    <property type="entry name" value="Zn-dependent exopeptidases"/>
    <property type="match status" value="1"/>
</dbReference>
<dbReference type="InterPro" id="IPR007709">
    <property type="entry name" value="N-FG_amidohydro"/>
</dbReference>
<evidence type="ECO:0000313" key="2">
    <source>
        <dbReference type="Proteomes" id="UP000076577"/>
    </source>
</evidence>
<name>A0A165Z5P6_9HYPH</name>
<dbReference type="Pfam" id="PF05013">
    <property type="entry name" value="FGase"/>
    <property type="match status" value="1"/>
</dbReference>
<evidence type="ECO:0000313" key="1">
    <source>
        <dbReference type="EMBL" id="KZL19532.1"/>
    </source>
</evidence>
<comment type="caution">
    <text evidence="1">The sequence shown here is derived from an EMBL/GenBank/DDBJ whole genome shotgun (WGS) entry which is preliminary data.</text>
</comment>